<keyword evidence="2" id="KW-0808">Transferase</keyword>
<dbReference type="InterPro" id="IPR043148">
    <property type="entry name" value="TagF_C"/>
</dbReference>
<dbReference type="InterPro" id="IPR029044">
    <property type="entry name" value="Nucleotide-diphossugar_trans"/>
</dbReference>
<gene>
    <name evidence="4" type="ORF">GMI68_05415</name>
</gene>
<dbReference type="InterPro" id="IPR007554">
    <property type="entry name" value="Glycerophosphate_synth"/>
</dbReference>
<keyword evidence="1" id="KW-0328">Glycosyltransferase</keyword>
<evidence type="ECO:0000256" key="2">
    <source>
        <dbReference type="ARBA" id="ARBA00022679"/>
    </source>
</evidence>
<sequence length="901" mass="104147">MDACDWMVMETVHHDDNALVASVIIPVYNKEKFLARCFDSLKAQTLPLEKFEVVLVDDGSSDDSLRLCQEFARELPHATVIAKENGGVSAARNDAIAQAQGTYLFFVDPDDGLSPNVLEHVSTFFDAHFSEVDLVTYPIISIDEKGRHRALHYRYDIMKTTGVYDLTSGDGIYICQTTVNVCVKNTTPKPRFDFVSHNGVEFHEDQQFITDILLPKMKIGYCKDAAYYWYDNDESVTSQRKTAYYLFDNTMFMYEQLFARFQDAVPQYVQSLLVNDIGWKLRQNALLPTYLAGEAYEKELGRLVALLKRVDDEVLINHPNVHEYHRYYFINLKDTGKLSVLANENGVALLRGEKVLYENETIELLVMRVRIRHGRLKMMTVVKSPVLPNFEGDVSVWMRTTTSEGEHEEPLVLTDSSRSRIATKDVVSRFFDARIDIDLARSTGQVSFFAKLDDVVVPIRLAFGINAEIAEALDGTWFADGWLVRMQHELPHISVSRISKKEERKMRTAMNLRVKSKAVMLTRFAVDAALARKRKSKRPIWVYTDSARSLDNGWKQFLHDQKKHDGVSRYYAANGIDLADPRLKGVDGVVPFHGKRHKMLFCLADKLLCSDIDRGSYHAFGMKLARSFVNYFNAEIIYLQHGVLWAHMPWYYSYDRTLCDFEVISTPFENKNLCQNYGFAESDLIPCGMTRYDYIDAAKQPERKILVCPSWRSYLVGKLKKNGRSGLKQRFLSSDYYKEVQALLSNPKLQQALETHDFELELKLHPQFKMYEDLFHFEHDRVKLAPTQVDETEYAIVLTDYSSYSFDFVYLKRGIIYFIPDPEFVFNGSNHYSQLDIPLDNAFGEYAENADEAVDALVRLMEHDGKPLAPYREKMERFFYHYDDHQGDRLYEFLTKNRTFS</sequence>
<dbReference type="PANTHER" id="PTHR22916:SF51">
    <property type="entry name" value="GLYCOSYLTRANSFERASE EPSH-RELATED"/>
    <property type="match status" value="1"/>
</dbReference>
<keyword evidence="5" id="KW-1185">Reference proteome</keyword>
<protein>
    <submittedName>
        <fullName evidence="4">Glycosyltransferase</fullName>
    </submittedName>
</protein>
<evidence type="ECO:0000259" key="3">
    <source>
        <dbReference type="Pfam" id="PF00535"/>
    </source>
</evidence>
<dbReference type="Gene3D" id="3.40.50.12580">
    <property type="match status" value="1"/>
</dbReference>
<dbReference type="InterPro" id="IPR001173">
    <property type="entry name" value="Glyco_trans_2-like"/>
</dbReference>
<evidence type="ECO:0000313" key="5">
    <source>
        <dbReference type="Proteomes" id="UP000636394"/>
    </source>
</evidence>
<evidence type="ECO:0000256" key="1">
    <source>
        <dbReference type="ARBA" id="ARBA00022676"/>
    </source>
</evidence>
<reference evidence="4 5" key="1">
    <citation type="submission" date="2019-11" db="EMBL/GenBank/DDBJ databases">
        <title>Eggerthellaceae novel genus isolated from the rectal contents of marmort.</title>
        <authorList>
            <person name="Zhang G."/>
        </authorList>
    </citation>
    <scope>NUCLEOTIDE SEQUENCE [LARGE SCALE GENOMIC DNA]</scope>
    <source>
        <strain evidence="5">zg-886</strain>
    </source>
</reference>
<accession>A0ABX0IH95</accession>
<dbReference type="Pfam" id="PF04464">
    <property type="entry name" value="Glyphos_transf"/>
    <property type="match status" value="1"/>
</dbReference>
<comment type="caution">
    <text evidence="4">The sequence shown here is derived from an EMBL/GenBank/DDBJ whole genome shotgun (WGS) entry which is preliminary data.</text>
</comment>
<dbReference type="Gene3D" id="3.90.550.10">
    <property type="entry name" value="Spore Coat Polysaccharide Biosynthesis Protein SpsA, Chain A"/>
    <property type="match status" value="1"/>
</dbReference>
<dbReference type="SUPFAM" id="SSF53448">
    <property type="entry name" value="Nucleotide-diphospho-sugar transferases"/>
    <property type="match status" value="1"/>
</dbReference>
<dbReference type="CDD" id="cd00761">
    <property type="entry name" value="Glyco_tranf_GTA_type"/>
    <property type="match status" value="1"/>
</dbReference>
<organism evidence="4 5">
    <name type="scientific">Xiamenia xianingshaonis</name>
    <dbReference type="NCBI Taxonomy" id="2682776"/>
    <lineage>
        <taxon>Bacteria</taxon>
        <taxon>Bacillati</taxon>
        <taxon>Actinomycetota</taxon>
        <taxon>Coriobacteriia</taxon>
        <taxon>Eggerthellales</taxon>
        <taxon>Eggerthellaceae</taxon>
        <taxon>Xiamenia</taxon>
    </lineage>
</organism>
<dbReference type="Proteomes" id="UP000636394">
    <property type="component" value="Unassembled WGS sequence"/>
</dbReference>
<dbReference type="Pfam" id="PF00535">
    <property type="entry name" value="Glycos_transf_2"/>
    <property type="match status" value="1"/>
</dbReference>
<name>A0ABX0IH95_9ACTN</name>
<evidence type="ECO:0000313" key="4">
    <source>
        <dbReference type="EMBL" id="NHM14209.1"/>
    </source>
</evidence>
<feature type="domain" description="Glycosyltransferase 2-like" evidence="3">
    <location>
        <begin position="22"/>
        <end position="157"/>
    </location>
</feature>
<dbReference type="EMBL" id="WPCR01000006">
    <property type="protein sequence ID" value="NHM14209.1"/>
    <property type="molecule type" value="Genomic_DNA"/>
</dbReference>
<proteinExistence type="predicted"/>
<dbReference type="PANTHER" id="PTHR22916">
    <property type="entry name" value="GLYCOSYLTRANSFERASE"/>
    <property type="match status" value="1"/>
</dbReference>